<sequence>MKLIKSILYTSAVALLGLTACDKELDIDSLDFDVSTAKTTYKLGDTVVFKFKGNPDNITLFTGEEGHKYEYRERLRAEGKPELSFTSFRQYGTQTLPLELLVSTTFNGKVDKDVANGGWKNITDKATFSTTADNTPSGKIDLSEYVGDKPLYIAFHYKGEAGSTQRKWTIKNFEVSNKLTSGVTLTIADLSNAGFSEYSYSNPNVLWKIEASQISIQGGPATNEANDDWVVTQALYLDKVMPDSGMGLKNITTKMTEYPYVFTKPGTYKVTFIASNATADKSESVVKELEITIEP</sequence>
<dbReference type="InterPro" id="IPR032185">
    <property type="entry name" value="DUF5017"/>
</dbReference>
<dbReference type="PROSITE" id="PS51257">
    <property type="entry name" value="PROKAR_LIPOPROTEIN"/>
    <property type="match status" value="1"/>
</dbReference>
<comment type="caution">
    <text evidence="2">The sequence shown here is derived from an EMBL/GenBank/DDBJ whole genome shotgun (WGS) entry which is preliminary data.</text>
</comment>
<evidence type="ECO:0000313" key="3">
    <source>
        <dbReference type="Proteomes" id="UP000283433"/>
    </source>
</evidence>
<dbReference type="Proteomes" id="UP000283433">
    <property type="component" value="Unassembled WGS sequence"/>
</dbReference>
<reference evidence="2 3" key="1">
    <citation type="submission" date="2016-07" db="EMBL/GenBank/DDBJ databases">
        <title>Genome of Pelobium manganitolerans.</title>
        <authorList>
            <person name="Wu S."/>
            <person name="Wang G."/>
        </authorList>
    </citation>
    <scope>NUCLEOTIDE SEQUENCE [LARGE SCALE GENOMIC DNA]</scope>
    <source>
        <strain evidence="2 3">YS-25</strain>
    </source>
</reference>
<name>A0A419S7E5_9SPHI</name>
<dbReference type="AlphaFoldDB" id="A0A419S7E5"/>
<dbReference type="EMBL" id="MBTA01000012">
    <property type="protein sequence ID" value="RKD17272.1"/>
    <property type="molecule type" value="Genomic_DNA"/>
</dbReference>
<protein>
    <recommendedName>
        <fullName evidence="1">DUF5017 domain-containing protein</fullName>
    </recommendedName>
</protein>
<proteinExistence type="predicted"/>
<accession>A0A419S7E5</accession>
<evidence type="ECO:0000259" key="1">
    <source>
        <dbReference type="Pfam" id="PF16409"/>
    </source>
</evidence>
<keyword evidence="3" id="KW-1185">Reference proteome</keyword>
<dbReference type="Pfam" id="PF16409">
    <property type="entry name" value="DUF5017"/>
    <property type="match status" value="1"/>
</dbReference>
<dbReference type="OrthoDB" id="1082472at2"/>
<feature type="domain" description="DUF5017" evidence="1">
    <location>
        <begin position="20"/>
        <end position="195"/>
    </location>
</feature>
<organism evidence="2 3">
    <name type="scientific">Pelobium manganitolerans</name>
    <dbReference type="NCBI Taxonomy" id="1842495"/>
    <lineage>
        <taxon>Bacteria</taxon>
        <taxon>Pseudomonadati</taxon>
        <taxon>Bacteroidota</taxon>
        <taxon>Sphingobacteriia</taxon>
        <taxon>Sphingobacteriales</taxon>
        <taxon>Sphingobacteriaceae</taxon>
        <taxon>Pelobium</taxon>
    </lineage>
</organism>
<gene>
    <name evidence="2" type="ORF">BCY91_03830</name>
</gene>
<evidence type="ECO:0000313" key="2">
    <source>
        <dbReference type="EMBL" id="RKD17272.1"/>
    </source>
</evidence>
<dbReference type="RefSeq" id="WP_120181465.1">
    <property type="nucleotide sequence ID" value="NZ_MBTA01000012.1"/>
</dbReference>